<dbReference type="Proteomes" id="UP000198287">
    <property type="component" value="Unassembled WGS sequence"/>
</dbReference>
<sequence>MDVNLNVIIDIPRHRQEIVVRDQVPAFCQVFKMIKRDTEGNRFSNDNVHDSEVVATFYKIARPEIPSDEDEPFIYDLGRVSPEPLATAADSTLSPAEEEIVVDMVRRAGDDGIEIGDSGRFLVWKDAAPRGFGQPVARVSGQLSLKTPKTGQGSLWNYPPVCTQLGCRAFNGTRVSEQNPTCLNHKGPNTGFAVIEFGTFDRNGQRTGMDHRILSFTYANGQMEEHLTLAIQYIRRPVGQETRRIIFSNREDAEKTLAVWQTAVLFQILRDPTLEYNSTSISLAIGLEREVKEELRRVGLELRLIMMLANRGEGEKIEFPFGRRAEPAEKLSDLITATDGALYVATDPKIIYGGQTINAQTTKLHSETQGDDTIAKYRAEFNPNVKIIPLASVPKGVRSTNLKRMESHLHVGLYVAYLFRLRNHLDKEFNLTHPHSLNKETTASHFDANSRELIQRFVLKEFGALIEIFPCPHFQFII</sequence>
<reference evidence="1 2" key="1">
    <citation type="submission" date="2015-12" db="EMBL/GenBank/DDBJ databases">
        <title>The genome of Folsomia candida.</title>
        <authorList>
            <person name="Faddeeva A."/>
            <person name="Derks M.F."/>
            <person name="Anvar Y."/>
            <person name="Smit S."/>
            <person name="Van Straalen N."/>
            <person name="Roelofs D."/>
        </authorList>
    </citation>
    <scope>NUCLEOTIDE SEQUENCE [LARGE SCALE GENOMIC DNA]</scope>
    <source>
        <strain evidence="1 2">VU population</strain>
        <tissue evidence="1">Whole body</tissue>
    </source>
</reference>
<comment type="caution">
    <text evidence="1">The sequence shown here is derived from an EMBL/GenBank/DDBJ whole genome shotgun (WGS) entry which is preliminary data.</text>
</comment>
<proteinExistence type="predicted"/>
<name>A0A226DZM0_FOLCA</name>
<keyword evidence="2" id="KW-1185">Reference proteome</keyword>
<organism evidence="1 2">
    <name type="scientific">Folsomia candida</name>
    <name type="common">Springtail</name>
    <dbReference type="NCBI Taxonomy" id="158441"/>
    <lineage>
        <taxon>Eukaryota</taxon>
        <taxon>Metazoa</taxon>
        <taxon>Ecdysozoa</taxon>
        <taxon>Arthropoda</taxon>
        <taxon>Hexapoda</taxon>
        <taxon>Collembola</taxon>
        <taxon>Entomobryomorpha</taxon>
        <taxon>Isotomoidea</taxon>
        <taxon>Isotomidae</taxon>
        <taxon>Proisotominae</taxon>
        <taxon>Folsomia</taxon>
    </lineage>
</organism>
<dbReference type="EMBL" id="LNIX01000008">
    <property type="protein sequence ID" value="OXA50743.1"/>
    <property type="molecule type" value="Genomic_DNA"/>
</dbReference>
<accession>A0A226DZM0</accession>
<evidence type="ECO:0000313" key="2">
    <source>
        <dbReference type="Proteomes" id="UP000198287"/>
    </source>
</evidence>
<evidence type="ECO:0000313" key="1">
    <source>
        <dbReference type="EMBL" id="OXA50743.1"/>
    </source>
</evidence>
<protein>
    <submittedName>
        <fullName evidence="1">Uncharacterized protein</fullName>
    </submittedName>
</protein>
<dbReference type="AlphaFoldDB" id="A0A226DZM0"/>
<gene>
    <name evidence="1" type="ORF">Fcan01_13962</name>
</gene>